<evidence type="ECO:0000313" key="9">
    <source>
        <dbReference type="Proteomes" id="UP000238605"/>
    </source>
</evidence>
<name>A0A2S5SSN9_9BURK</name>
<evidence type="ECO:0000256" key="1">
    <source>
        <dbReference type="ARBA" id="ARBA00004459"/>
    </source>
</evidence>
<dbReference type="InterPro" id="IPR032831">
    <property type="entry name" value="LptM_cons"/>
</dbReference>
<comment type="subcellular location">
    <subcellularLocation>
        <location evidence="1">Cell outer membrane</location>
        <topology evidence="1">Lipid-anchor</topology>
    </subcellularLocation>
</comment>
<dbReference type="EMBL" id="PSNX01000011">
    <property type="protein sequence ID" value="PPE65719.1"/>
    <property type="molecule type" value="Genomic_DNA"/>
</dbReference>
<dbReference type="Proteomes" id="UP000238605">
    <property type="component" value="Unassembled WGS sequence"/>
</dbReference>
<evidence type="ECO:0000256" key="6">
    <source>
        <dbReference type="ARBA" id="ARBA00023288"/>
    </source>
</evidence>
<keyword evidence="3" id="KW-0472">Membrane</keyword>
<keyword evidence="9" id="KW-1185">Reference proteome</keyword>
<keyword evidence="4" id="KW-0564">Palmitate</keyword>
<dbReference type="GO" id="GO:0009279">
    <property type="term" value="C:cell outer membrane"/>
    <property type="evidence" value="ECO:0007669"/>
    <property type="project" value="UniProtKB-SubCell"/>
</dbReference>
<evidence type="ECO:0000256" key="5">
    <source>
        <dbReference type="ARBA" id="ARBA00023237"/>
    </source>
</evidence>
<accession>A0A2S5SSN9</accession>
<evidence type="ECO:0000256" key="3">
    <source>
        <dbReference type="ARBA" id="ARBA00023136"/>
    </source>
</evidence>
<dbReference type="AlphaFoldDB" id="A0A2S5SSN9"/>
<evidence type="ECO:0000256" key="4">
    <source>
        <dbReference type="ARBA" id="ARBA00023139"/>
    </source>
</evidence>
<feature type="compositionally biased region" description="Low complexity" evidence="7">
    <location>
        <begin position="35"/>
        <end position="47"/>
    </location>
</feature>
<sequence>MSKRGLILSAGLLALLALGLSACGQKGPLYLPQTASPAPADAASAPTSPSPVPSR</sequence>
<proteinExistence type="predicted"/>
<protein>
    <recommendedName>
        <fullName evidence="10">Sugar transporter</fullName>
    </recommendedName>
</protein>
<evidence type="ECO:0000256" key="2">
    <source>
        <dbReference type="ARBA" id="ARBA00022729"/>
    </source>
</evidence>
<gene>
    <name evidence="8" type="ORF">C1704_12420</name>
</gene>
<dbReference type="RefSeq" id="WP_104303053.1">
    <property type="nucleotide sequence ID" value="NZ_PSNX01000011.1"/>
</dbReference>
<keyword evidence="2" id="KW-0732">Signal</keyword>
<organism evidence="8 9">
    <name type="scientific">Caldimonas caldifontis</name>
    <dbReference type="NCBI Taxonomy" id="1452508"/>
    <lineage>
        <taxon>Bacteria</taxon>
        <taxon>Pseudomonadati</taxon>
        <taxon>Pseudomonadota</taxon>
        <taxon>Betaproteobacteria</taxon>
        <taxon>Burkholderiales</taxon>
        <taxon>Sphaerotilaceae</taxon>
        <taxon>Caldimonas</taxon>
    </lineage>
</organism>
<evidence type="ECO:0000256" key="7">
    <source>
        <dbReference type="SAM" id="MobiDB-lite"/>
    </source>
</evidence>
<keyword evidence="6" id="KW-0449">Lipoprotein</keyword>
<keyword evidence="5" id="KW-0998">Cell outer membrane</keyword>
<dbReference type="NCBIfam" id="NF047847">
    <property type="entry name" value="SS_mature_LptM"/>
    <property type="match status" value="1"/>
</dbReference>
<dbReference type="Pfam" id="PF13627">
    <property type="entry name" value="LptM_cons"/>
    <property type="match status" value="1"/>
</dbReference>
<comment type="caution">
    <text evidence="8">The sequence shown here is derived from an EMBL/GenBank/DDBJ whole genome shotgun (WGS) entry which is preliminary data.</text>
</comment>
<evidence type="ECO:0000313" key="8">
    <source>
        <dbReference type="EMBL" id="PPE65719.1"/>
    </source>
</evidence>
<feature type="region of interest" description="Disordered" evidence="7">
    <location>
        <begin position="31"/>
        <end position="55"/>
    </location>
</feature>
<evidence type="ECO:0008006" key="10">
    <source>
        <dbReference type="Google" id="ProtNLM"/>
    </source>
</evidence>
<reference evidence="8 9" key="1">
    <citation type="submission" date="2018-02" db="EMBL/GenBank/DDBJ databases">
        <title>Reclassifiation of [Polyangium] brachysporum DSM 7029 as Guopingzhaonella breviflexa gen. nov., sp. nov., a member of the family Comamonadaceae.</title>
        <authorList>
            <person name="Tang B."/>
        </authorList>
    </citation>
    <scope>NUCLEOTIDE SEQUENCE [LARGE SCALE GENOMIC DNA]</scope>
    <source>
        <strain evidence="8 9">BCRC 80649</strain>
    </source>
</reference>
<dbReference type="PROSITE" id="PS51257">
    <property type="entry name" value="PROKAR_LIPOPROTEIN"/>
    <property type="match status" value="1"/>
</dbReference>